<sequence>MSKFEGKIAIVTGGSSGIGAATALALAKDGADVVVHYNGGKERAEKIAQEIQAMGRKAIALKANLRSKVEIFQLVEDTIAEFGKIDILVNSAGRFDHYTNYETITPEIWDEVIETDITGTFFFCKYASDYMIKSRKGVIVTVASAAGVISNGGGPAYTTSKWATIGMMKNLTAFPGCHGIRANTICPGLVATPMVSDLLDSDDFMSKINGTPAGRVGTPEDMAKLICFLASDDAEYIHGDAILIDGGLVANGGL</sequence>
<keyword evidence="2" id="KW-0560">Oxidoreductase</keyword>
<dbReference type="PANTHER" id="PTHR42879:SF2">
    <property type="entry name" value="3-OXOACYL-[ACYL-CARRIER-PROTEIN] REDUCTASE FABG"/>
    <property type="match status" value="1"/>
</dbReference>
<keyword evidence="3" id="KW-0443">Lipid metabolism</keyword>
<dbReference type="EMBL" id="JAGSND010000016">
    <property type="protein sequence ID" value="MBR0599789.1"/>
    <property type="molecule type" value="Genomic_DNA"/>
</dbReference>
<keyword evidence="3" id="KW-0753">Steroid metabolism</keyword>
<evidence type="ECO:0000313" key="5">
    <source>
        <dbReference type="Proteomes" id="UP000675664"/>
    </source>
</evidence>
<comment type="caution">
    <text evidence="4">The sequence shown here is derived from an EMBL/GenBank/DDBJ whole genome shotgun (WGS) entry which is preliminary data.</text>
</comment>
<dbReference type="InterPro" id="IPR036291">
    <property type="entry name" value="NAD(P)-bd_dom_sf"/>
</dbReference>
<dbReference type="PRINTS" id="PR00080">
    <property type="entry name" value="SDRFAMILY"/>
</dbReference>
<dbReference type="FunFam" id="3.40.50.720:FF:000084">
    <property type="entry name" value="Short-chain dehydrogenase reductase"/>
    <property type="match status" value="1"/>
</dbReference>
<reference evidence="4" key="2">
    <citation type="submission" date="2021-04" db="EMBL/GenBank/DDBJ databases">
        <authorList>
            <person name="Liu J."/>
        </authorList>
    </citation>
    <scope>NUCLEOTIDE SEQUENCE</scope>
    <source>
        <strain evidence="4">BAD-6</strain>
    </source>
</reference>
<protein>
    <submittedName>
        <fullName evidence="4">SDR family oxidoreductase</fullName>
    </submittedName>
</protein>
<organism evidence="4 5">
    <name type="scientific">Sinanaerobacter chloroacetimidivorans</name>
    <dbReference type="NCBI Taxonomy" id="2818044"/>
    <lineage>
        <taxon>Bacteria</taxon>
        <taxon>Bacillati</taxon>
        <taxon>Bacillota</taxon>
        <taxon>Clostridia</taxon>
        <taxon>Peptostreptococcales</taxon>
        <taxon>Anaerovoracaceae</taxon>
        <taxon>Sinanaerobacter</taxon>
    </lineage>
</organism>
<evidence type="ECO:0000256" key="3">
    <source>
        <dbReference type="ARBA" id="ARBA00023221"/>
    </source>
</evidence>
<dbReference type="RefSeq" id="WP_227019916.1">
    <property type="nucleotide sequence ID" value="NZ_JAGSND010000016.1"/>
</dbReference>
<dbReference type="GO" id="GO:0008206">
    <property type="term" value="P:bile acid metabolic process"/>
    <property type="evidence" value="ECO:0007669"/>
    <property type="project" value="UniProtKB-ARBA"/>
</dbReference>
<evidence type="ECO:0000313" key="4">
    <source>
        <dbReference type="EMBL" id="MBR0599789.1"/>
    </source>
</evidence>
<dbReference type="Pfam" id="PF13561">
    <property type="entry name" value="adh_short_C2"/>
    <property type="match status" value="1"/>
</dbReference>
<dbReference type="AlphaFoldDB" id="A0A8J7W2Q5"/>
<evidence type="ECO:0000256" key="2">
    <source>
        <dbReference type="ARBA" id="ARBA00023002"/>
    </source>
</evidence>
<reference evidence="4" key="1">
    <citation type="submission" date="2021-04" db="EMBL/GenBank/DDBJ databases">
        <title>Sinoanaerobacter chloroacetimidivorans sp. nov., an obligate anaerobic bacterium isolated from anaerobic sludge.</title>
        <authorList>
            <person name="Bao Y."/>
        </authorList>
    </citation>
    <scope>NUCLEOTIDE SEQUENCE</scope>
    <source>
        <strain evidence="4">BAD-6</strain>
    </source>
</reference>
<dbReference type="PRINTS" id="PR00081">
    <property type="entry name" value="GDHRDH"/>
</dbReference>
<dbReference type="InterPro" id="IPR002347">
    <property type="entry name" value="SDR_fam"/>
</dbReference>
<keyword evidence="5" id="KW-1185">Reference proteome</keyword>
<dbReference type="CDD" id="cd05233">
    <property type="entry name" value="SDR_c"/>
    <property type="match status" value="1"/>
</dbReference>
<dbReference type="GO" id="GO:0016491">
    <property type="term" value="F:oxidoreductase activity"/>
    <property type="evidence" value="ECO:0007669"/>
    <property type="project" value="UniProtKB-KW"/>
</dbReference>
<dbReference type="Proteomes" id="UP000675664">
    <property type="component" value="Unassembled WGS sequence"/>
</dbReference>
<comment type="similarity">
    <text evidence="1">Belongs to the short-chain dehydrogenases/reductases (SDR) family.</text>
</comment>
<evidence type="ECO:0000256" key="1">
    <source>
        <dbReference type="ARBA" id="ARBA00006484"/>
    </source>
</evidence>
<accession>A0A8J7W2Q5</accession>
<dbReference type="Gene3D" id="3.40.50.720">
    <property type="entry name" value="NAD(P)-binding Rossmann-like Domain"/>
    <property type="match status" value="1"/>
</dbReference>
<dbReference type="InterPro" id="IPR050259">
    <property type="entry name" value="SDR"/>
</dbReference>
<gene>
    <name evidence="4" type="ORF">KCX82_18040</name>
</gene>
<dbReference type="SUPFAM" id="SSF51735">
    <property type="entry name" value="NAD(P)-binding Rossmann-fold domains"/>
    <property type="match status" value="1"/>
</dbReference>
<dbReference type="PANTHER" id="PTHR42879">
    <property type="entry name" value="3-OXOACYL-(ACYL-CARRIER-PROTEIN) REDUCTASE"/>
    <property type="match status" value="1"/>
</dbReference>
<proteinExistence type="inferred from homology"/>
<name>A0A8J7W2Q5_9FIRM</name>